<accession>A0A8I3AFD5</accession>
<dbReference type="AlphaFoldDB" id="A0A8I3AFD5"/>
<evidence type="ECO:0000313" key="11">
    <source>
        <dbReference type="Proteomes" id="UP000683000"/>
    </source>
</evidence>
<evidence type="ECO:0000256" key="2">
    <source>
        <dbReference type="ARBA" id="ARBA00022527"/>
    </source>
</evidence>
<dbReference type="GO" id="GO:0005524">
    <property type="term" value="F:ATP binding"/>
    <property type="evidence" value="ECO:0007669"/>
    <property type="project" value="UniProtKB-KW"/>
</dbReference>
<dbReference type="Pfam" id="PF00069">
    <property type="entry name" value="Pkinase"/>
    <property type="match status" value="1"/>
</dbReference>
<dbReference type="Gene3D" id="1.10.510.10">
    <property type="entry name" value="Transferase(Phosphotransferase) domain 1"/>
    <property type="match status" value="1"/>
</dbReference>
<dbReference type="InterPro" id="IPR000719">
    <property type="entry name" value="Prot_kinase_dom"/>
</dbReference>
<evidence type="ECO:0000259" key="9">
    <source>
        <dbReference type="PROSITE" id="PS50011"/>
    </source>
</evidence>
<keyword evidence="4" id="KW-0547">Nucleotide-binding</keyword>
<dbReference type="SMART" id="SM00220">
    <property type="entry name" value="S_TKc"/>
    <property type="match status" value="1"/>
</dbReference>
<comment type="catalytic activity">
    <reaction evidence="8">
        <text>L-seryl-[protein] + ATP = O-phospho-L-seryl-[protein] + ADP + H(+)</text>
        <dbReference type="Rhea" id="RHEA:17989"/>
        <dbReference type="Rhea" id="RHEA-COMP:9863"/>
        <dbReference type="Rhea" id="RHEA-COMP:11604"/>
        <dbReference type="ChEBI" id="CHEBI:15378"/>
        <dbReference type="ChEBI" id="CHEBI:29999"/>
        <dbReference type="ChEBI" id="CHEBI:30616"/>
        <dbReference type="ChEBI" id="CHEBI:83421"/>
        <dbReference type="ChEBI" id="CHEBI:456216"/>
        <dbReference type="EC" id="2.7.11.1"/>
    </reaction>
</comment>
<keyword evidence="11" id="KW-1185">Reference proteome</keyword>
<evidence type="ECO:0000256" key="7">
    <source>
        <dbReference type="ARBA" id="ARBA00047899"/>
    </source>
</evidence>
<evidence type="ECO:0000256" key="1">
    <source>
        <dbReference type="ARBA" id="ARBA00012513"/>
    </source>
</evidence>
<dbReference type="GO" id="GO:0035556">
    <property type="term" value="P:intracellular signal transduction"/>
    <property type="evidence" value="ECO:0007669"/>
    <property type="project" value="TreeGrafter"/>
</dbReference>
<dbReference type="PANTHER" id="PTHR24356:SF1">
    <property type="entry name" value="SERINE_THREONINE-PROTEIN KINASE GREATWALL"/>
    <property type="match status" value="1"/>
</dbReference>
<reference evidence="10" key="1">
    <citation type="submission" date="2021-03" db="EMBL/GenBank/DDBJ databases">
        <title>Evolutionary innovations through gain and loss of genes in the ectomycorrhizal Boletales.</title>
        <authorList>
            <person name="Wu G."/>
            <person name="Miyauchi S."/>
            <person name="Morin E."/>
            <person name="Yang Z.-L."/>
            <person name="Xu J."/>
            <person name="Martin F.M."/>
        </authorList>
    </citation>
    <scope>NUCLEOTIDE SEQUENCE</scope>
    <source>
        <strain evidence="10">BR01</strain>
    </source>
</reference>
<proteinExistence type="predicted"/>
<feature type="domain" description="Protein kinase" evidence="9">
    <location>
        <begin position="109"/>
        <end position="405"/>
    </location>
</feature>
<keyword evidence="5 10" id="KW-0418">Kinase</keyword>
<sequence length="405" mass="45730">MLTLLRVAAAPVTLKRTICAAVLAGASDPAADERPPLVAICHLKEVNSLATDIKRLSFSTRSIPVRDIESDTGRNLIAHPDTSSGSSTTHFNFTPTTYSCSSFPVYGPFDLLYCIQNGGFASAWAARDQTTGRLLCLKKFQSLQDPNVSRSAKEELRIFRYMVKSKRGEKGRQFIIELNKSFLHGTDVFFAMELMTTDLGTYFEMEPERCRLHARQWMAQIALGIQSLHEMGIIHRDMKSENILIDSRENIRIIDFGLAYIVPKRREGRRSEGPIHFLGTPPYMAPEVLQIKGLPTDLRKPYGTAVDWWALGCILFELESQNHELLDVQASTRYSLTDMEKHDYFLCRDGTSEFDNAAARAVQRSIRPQLVPQFVGDDRPIEVIQAKDVTAYDWTNLKWAHPVNG</sequence>
<dbReference type="EC" id="2.7.11.1" evidence="1"/>
<evidence type="ECO:0000256" key="3">
    <source>
        <dbReference type="ARBA" id="ARBA00022679"/>
    </source>
</evidence>
<organism evidence="10 11">
    <name type="scientific">Boletus reticuloceps</name>
    <dbReference type="NCBI Taxonomy" id="495285"/>
    <lineage>
        <taxon>Eukaryota</taxon>
        <taxon>Fungi</taxon>
        <taxon>Dikarya</taxon>
        <taxon>Basidiomycota</taxon>
        <taxon>Agaricomycotina</taxon>
        <taxon>Agaricomycetes</taxon>
        <taxon>Agaricomycetidae</taxon>
        <taxon>Boletales</taxon>
        <taxon>Boletineae</taxon>
        <taxon>Boletaceae</taxon>
        <taxon>Boletoideae</taxon>
        <taxon>Boletus</taxon>
    </lineage>
</organism>
<dbReference type="PROSITE" id="PS00108">
    <property type="entry name" value="PROTEIN_KINASE_ST"/>
    <property type="match status" value="1"/>
</dbReference>
<dbReference type="Proteomes" id="UP000683000">
    <property type="component" value="Unassembled WGS sequence"/>
</dbReference>
<evidence type="ECO:0000256" key="5">
    <source>
        <dbReference type="ARBA" id="ARBA00022777"/>
    </source>
</evidence>
<dbReference type="EMBL" id="JAGFBS010000003">
    <property type="protein sequence ID" value="KAG6380331.1"/>
    <property type="molecule type" value="Genomic_DNA"/>
</dbReference>
<keyword evidence="6" id="KW-0067">ATP-binding</keyword>
<keyword evidence="3" id="KW-0808">Transferase</keyword>
<comment type="caution">
    <text evidence="10">The sequence shown here is derived from an EMBL/GenBank/DDBJ whole genome shotgun (WGS) entry which is preliminary data.</text>
</comment>
<dbReference type="OrthoDB" id="10252171at2759"/>
<dbReference type="GO" id="GO:0004674">
    <property type="term" value="F:protein serine/threonine kinase activity"/>
    <property type="evidence" value="ECO:0007669"/>
    <property type="project" value="UniProtKB-KW"/>
</dbReference>
<evidence type="ECO:0000256" key="6">
    <source>
        <dbReference type="ARBA" id="ARBA00022840"/>
    </source>
</evidence>
<evidence type="ECO:0000256" key="4">
    <source>
        <dbReference type="ARBA" id="ARBA00022741"/>
    </source>
</evidence>
<evidence type="ECO:0000313" key="10">
    <source>
        <dbReference type="EMBL" id="KAG6380331.1"/>
    </source>
</evidence>
<dbReference type="CDD" id="cd00180">
    <property type="entry name" value="PKc"/>
    <property type="match status" value="1"/>
</dbReference>
<dbReference type="InterPro" id="IPR011009">
    <property type="entry name" value="Kinase-like_dom_sf"/>
</dbReference>
<dbReference type="InterPro" id="IPR008271">
    <property type="entry name" value="Ser/Thr_kinase_AS"/>
</dbReference>
<comment type="catalytic activity">
    <reaction evidence="7">
        <text>L-threonyl-[protein] + ATP = O-phospho-L-threonyl-[protein] + ADP + H(+)</text>
        <dbReference type="Rhea" id="RHEA:46608"/>
        <dbReference type="Rhea" id="RHEA-COMP:11060"/>
        <dbReference type="Rhea" id="RHEA-COMP:11605"/>
        <dbReference type="ChEBI" id="CHEBI:15378"/>
        <dbReference type="ChEBI" id="CHEBI:30013"/>
        <dbReference type="ChEBI" id="CHEBI:30616"/>
        <dbReference type="ChEBI" id="CHEBI:61977"/>
        <dbReference type="ChEBI" id="CHEBI:456216"/>
        <dbReference type="EC" id="2.7.11.1"/>
    </reaction>
</comment>
<keyword evidence="2" id="KW-0723">Serine/threonine-protein kinase</keyword>
<name>A0A8I3AFD5_9AGAM</name>
<evidence type="ECO:0000256" key="8">
    <source>
        <dbReference type="ARBA" id="ARBA00048679"/>
    </source>
</evidence>
<dbReference type="PROSITE" id="PS50011">
    <property type="entry name" value="PROTEIN_KINASE_DOM"/>
    <property type="match status" value="1"/>
</dbReference>
<gene>
    <name evidence="10" type="ORF">JVT61DRAFT_8441</name>
</gene>
<dbReference type="InterPro" id="IPR050236">
    <property type="entry name" value="Ser_Thr_kinase_AGC"/>
</dbReference>
<protein>
    <recommendedName>
        <fullName evidence="1">non-specific serine/threonine protein kinase</fullName>
        <ecNumber evidence="1">2.7.11.1</ecNumber>
    </recommendedName>
</protein>
<dbReference type="PANTHER" id="PTHR24356">
    <property type="entry name" value="SERINE/THREONINE-PROTEIN KINASE"/>
    <property type="match status" value="1"/>
</dbReference>
<dbReference type="SUPFAM" id="SSF56112">
    <property type="entry name" value="Protein kinase-like (PK-like)"/>
    <property type="match status" value="1"/>
</dbReference>